<protein>
    <submittedName>
        <fullName evidence="2">Uncharacterized protein</fullName>
    </submittedName>
</protein>
<reference evidence="3" key="1">
    <citation type="submission" date="2016-04" db="EMBL/GenBank/DDBJ databases">
        <authorList>
            <person name="Tagini F."/>
        </authorList>
    </citation>
    <scope>NUCLEOTIDE SEQUENCE [LARGE SCALE GENOMIC DNA]</scope>
    <source>
        <strain evidence="3">CHUV0807</strain>
    </source>
</reference>
<dbReference type="AlphaFoldDB" id="A0A1C3H2S3"/>
<sequence>MSKGVVLSAARRGFSAPSRVPAGSRGCGPRAGNTSTGLISVKLPFMLGQKKRPQGGRCS</sequence>
<feature type="region of interest" description="Disordered" evidence="1">
    <location>
        <begin position="1"/>
        <end position="36"/>
    </location>
</feature>
<gene>
    <name evidence="2" type="ORF">CHUV0807_0575</name>
</gene>
<organism evidence="2 3">
    <name type="scientific">Cardiobacterium hominis</name>
    <dbReference type="NCBI Taxonomy" id="2718"/>
    <lineage>
        <taxon>Bacteria</taxon>
        <taxon>Pseudomonadati</taxon>
        <taxon>Pseudomonadota</taxon>
        <taxon>Gammaproteobacteria</taxon>
        <taxon>Cardiobacteriales</taxon>
        <taxon>Cardiobacteriaceae</taxon>
        <taxon>Cardiobacterium</taxon>
    </lineage>
</organism>
<name>A0A1C3H2S3_9GAMM</name>
<dbReference type="EMBL" id="FKLO01000024">
    <property type="protein sequence ID" value="SAM59563.1"/>
    <property type="molecule type" value="Genomic_DNA"/>
</dbReference>
<dbReference type="Proteomes" id="UP000190837">
    <property type="component" value="Unassembled WGS sequence"/>
</dbReference>
<evidence type="ECO:0000313" key="3">
    <source>
        <dbReference type="Proteomes" id="UP000190837"/>
    </source>
</evidence>
<proteinExistence type="predicted"/>
<evidence type="ECO:0000256" key="1">
    <source>
        <dbReference type="SAM" id="MobiDB-lite"/>
    </source>
</evidence>
<accession>A0A1C3H2S3</accession>
<evidence type="ECO:0000313" key="2">
    <source>
        <dbReference type="EMBL" id="SAM59563.1"/>
    </source>
</evidence>